<keyword evidence="4 5" id="KW-0411">Iron-sulfur</keyword>
<feature type="binding site" evidence="5">
    <location>
        <position position="142"/>
    </location>
    <ligand>
        <name>isopentenyl diphosphate</name>
        <dbReference type="ChEBI" id="CHEBI:128769"/>
    </ligand>
</feature>
<sequence>MASETASKTLPETTSEAPVQIKLANPRGFCAGVNRAIDIVNRALDVFGPPIYVRHEVVHNRFVVQSLRERGAVFVEELDEVPDDVIVIFSAHGVSRAVQQDAERRGLKVFDATCPLVTKVHMEVLRYAKRGQECVLIGHEGHPEVEGTMGRYDTSHGGRIYLVENEHDAANLDVKDPTRLAFVTQTTLSMDDTAKVIDVLRNKFPEISGPRTDDICYATQNRQDAVRELAAESDLVLVVGSANSSNSNRLRELSESMGKPAYLIDSAEQIDASWLDNVQRVGVTAGASAPEVLVKDVIERLKSLGAAAPKELEGREETITFSMPRELHQLVIARS</sequence>
<feature type="binding site" evidence="5">
    <location>
        <position position="59"/>
    </location>
    <ligand>
        <name>(2E)-4-hydroxy-3-methylbut-2-enyl diphosphate</name>
        <dbReference type="ChEBI" id="CHEBI:128753"/>
    </ligand>
</feature>
<dbReference type="Gene3D" id="3.40.50.11270">
    <property type="match status" value="1"/>
</dbReference>
<feature type="binding site" evidence="5">
    <location>
        <position position="142"/>
    </location>
    <ligand>
        <name>(2E)-4-hydroxy-3-methylbut-2-enyl diphosphate</name>
        <dbReference type="ChEBI" id="CHEBI:128753"/>
    </ligand>
</feature>
<dbReference type="GO" id="GO:0051539">
    <property type="term" value="F:4 iron, 4 sulfur cluster binding"/>
    <property type="evidence" value="ECO:0007669"/>
    <property type="project" value="UniProtKB-UniRule"/>
</dbReference>
<comment type="pathway">
    <text evidence="5">Isoprenoid biosynthesis; dimethylallyl diphosphate biosynthesis; dimethylallyl diphosphate from (2E)-4-hydroxy-3-methylbutenyl diphosphate: step 1/1.</text>
</comment>
<comment type="pathway">
    <text evidence="5">Isoprenoid biosynthesis; isopentenyl diphosphate biosynthesis via DXP pathway; isopentenyl diphosphate from 1-deoxy-D-xylulose 5-phosphate: step 6/6.</text>
</comment>
<feature type="binding site" evidence="5">
    <location>
        <position position="288"/>
    </location>
    <ligand>
        <name>(2E)-4-hydroxy-3-methylbut-2-enyl diphosphate</name>
        <dbReference type="ChEBI" id="CHEBI:128753"/>
    </ligand>
</feature>
<feature type="binding site" evidence="5">
    <location>
        <position position="30"/>
    </location>
    <ligand>
        <name>[4Fe-4S] cluster</name>
        <dbReference type="ChEBI" id="CHEBI:49883"/>
    </ligand>
</feature>
<dbReference type="PANTHER" id="PTHR30426">
    <property type="entry name" value="4-HYDROXY-3-METHYLBUT-2-ENYL DIPHOSPHATE REDUCTASE"/>
    <property type="match status" value="1"/>
</dbReference>
<keyword evidence="3 5" id="KW-0408">Iron</keyword>
<evidence type="ECO:0000256" key="4">
    <source>
        <dbReference type="ARBA" id="ARBA00023014"/>
    </source>
</evidence>
<protein>
    <recommendedName>
        <fullName evidence="5">4-hydroxy-3-methylbut-2-enyl diphosphate reductase</fullName>
        <shortName evidence="5">HMBPP reductase</shortName>
        <ecNumber evidence="5">1.17.7.4</ecNumber>
    </recommendedName>
</protein>
<dbReference type="HAMAP" id="MF_00191">
    <property type="entry name" value="IspH"/>
    <property type="match status" value="1"/>
</dbReference>
<dbReference type="Pfam" id="PF02401">
    <property type="entry name" value="LYTB"/>
    <property type="match status" value="1"/>
</dbReference>
<feature type="binding site" evidence="5">
    <location>
        <position position="114"/>
    </location>
    <ligand>
        <name>[4Fe-4S] cluster</name>
        <dbReference type="ChEBI" id="CHEBI:49883"/>
    </ligand>
</feature>
<dbReference type="EC" id="1.17.7.4" evidence="5"/>
<feature type="binding site" evidence="5">
    <location>
        <position position="216"/>
    </location>
    <ligand>
        <name>[4Fe-4S] cluster</name>
        <dbReference type="ChEBI" id="CHEBI:49883"/>
    </ligand>
</feature>
<feature type="binding site" evidence="5">
    <location>
        <position position="246"/>
    </location>
    <ligand>
        <name>(2E)-4-hydroxy-3-methylbut-2-enyl diphosphate</name>
        <dbReference type="ChEBI" id="CHEBI:128753"/>
    </ligand>
</feature>
<feature type="binding site" evidence="5">
    <location>
        <position position="244"/>
    </location>
    <ligand>
        <name>isopentenyl diphosphate</name>
        <dbReference type="ChEBI" id="CHEBI:128769"/>
    </ligand>
</feature>
<dbReference type="NCBIfam" id="TIGR00216">
    <property type="entry name" value="ispH_lytB"/>
    <property type="match status" value="1"/>
</dbReference>
<dbReference type="NCBIfam" id="NF002190">
    <property type="entry name" value="PRK01045.1-4"/>
    <property type="match status" value="1"/>
</dbReference>
<comment type="catalytic activity">
    <reaction evidence="5">
        <text>isopentenyl diphosphate + 2 oxidized [2Fe-2S]-[ferredoxin] + H2O = (2E)-4-hydroxy-3-methylbut-2-enyl diphosphate + 2 reduced [2Fe-2S]-[ferredoxin] + 2 H(+)</text>
        <dbReference type="Rhea" id="RHEA:24488"/>
        <dbReference type="Rhea" id="RHEA-COMP:10000"/>
        <dbReference type="Rhea" id="RHEA-COMP:10001"/>
        <dbReference type="ChEBI" id="CHEBI:15377"/>
        <dbReference type="ChEBI" id="CHEBI:15378"/>
        <dbReference type="ChEBI" id="CHEBI:33737"/>
        <dbReference type="ChEBI" id="CHEBI:33738"/>
        <dbReference type="ChEBI" id="CHEBI:128753"/>
        <dbReference type="ChEBI" id="CHEBI:128769"/>
        <dbReference type="EC" id="1.17.7.4"/>
    </reaction>
</comment>
<feature type="binding site" evidence="5">
    <location>
        <position position="59"/>
    </location>
    <ligand>
        <name>isopentenyl diphosphate</name>
        <dbReference type="ChEBI" id="CHEBI:128769"/>
    </ligand>
</feature>
<feature type="binding site" evidence="5">
    <location>
        <position position="288"/>
    </location>
    <ligand>
        <name>isopentenyl diphosphate</name>
        <dbReference type="ChEBI" id="CHEBI:128769"/>
    </ligand>
</feature>
<feature type="binding site" evidence="5">
    <location>
        <position position="142"/>
    </location>
    <ligand>
        <name>dimethylallyl diphosphate</name>
        <dbReference type="ChEBI" id="CHEBI:57623"/>
    </ligand>
</feature>
<keyword evidence="5" id="KW-0414">Isoprene biosynthesis</keyword>
<feature type="active site" description="Proton donor" evidence="5">
    <location>
        <position position="144"/>
    </location>
</feature>
<dbReference type="EMBL" id="CP014226">
    <property type="protein sequence ID" value="AMD02393.1"/>
    <property type="molecule type" value="Genomic_DNA"/>
</dbReference>
<keyword evidence="2 5" id="KW-0479">Metal-binding</keyword>
<evidence type="ECO:0000256" key="5">
    <source>
        <dbReference type="HAMAP-Rule" id="MF_00191"/>
    </source>
</evidence>
<organism evidence="6 7">
    <name type="scientific">Halomonas chromatireducens</name>
    <dbReference type="NCBI Taxonomy" id="507626"/>
    <lineage>
        <taxon>Bacteria</taxon>
        <taxon>Pseudomonadati</taxon>
        <taxon>Pseudomonadota</taxon>
        <taxon>Gammaproteobacteria</taxon>
        <taxon>Oceanospirillales</taxon>
        <taxon>Halomonadaceae</taxon>
        <taxon>Halomonas</taxon>
    </lineage>
</organism>
<feature type="binding site" evidence="5">
    <location>
        <position position="246"/>
    </location>
    <ligand>
        <name>dimethylallyl diphosphate</name>
        <dbReference type="ChEBI" id="CHEBI:57623"/>
    </ligand>
</feature>
<name>A0A109UN50_9GAMM</name>
<accession>A0A109UN50</accession>
<dbReference type="InterPro" id="IPR003451">
    <property type="entry name" value="LytB/IspH"/>
</dbReference>
<dbReference type="PATRIC" id="fig|507626.3.peg.3349"/>
<evidence type="ECO:0000313" key="7">
    <source>
        <dbReference type="Proteomes" id="UP000063387"/>
    </source>
</evidence>
<evidence type="ECO:0000256" key="1">
    <source>
        <dbReference type="ARBA" id="ARBA00022485"/>
    </source>
</evidence>
<feature type="binding site" evidence="5">
    <location>
        <position position="244"/>
    </location>
    <ligand>
        <name>dimethylallyl diphosphate</name>
        <dbReference type="ChEBI" id="CHEBI:57623"/>
    </ligand>
</feature>
<dbReference type="GO" id="GO:0019288">
    <property type="term" value="P:isopentenyl diphosphate biosynthetic process, methylerythritol 4-phosphate pathway"/>
    <property type="evidence" value="ECO:0007669"/>
    <property type="project" value="UniProtKB-UniRule"/>
</dbReference>
<dbReference type="RefSeq" id="WP_066451770.1">
    <property type="nucleotide sequence ID" value="NZ_CP014226.1"/>
</dbReference>
<dbReference type="OrthoDB" id="9804068at2"/>
<dbReference type="GO" id="GO:0051745">
    <property type="term" value="F:4-hydroxy-3-methylbut-2-enyl diphosphate reductase activity"/>
    <property type="evidence" value="ECO:0007669"/>
    <property type="project" value="UniProtKB-UniRule"/>
</dbReference>
<dbReference type="GO" id="GO:0046872">
    <property type="term" value="F:metal ion binding"/>
    <property type="evidence" value="ECO:0007669"/>
    <property type="project" value="UniProtKB-KW"/>
</dbReference>
<dbReference type="UniPathway" id="UPA00056">
    <property type="reaction ID" value="UER00097"/>
</dbReference>
<gene>
    <name evidence="6" type="primary">ispH_2</name>
    <name evidence="5" type="synonym">ispH</name>
    <name evidence="6" type="ORF">LOKO_03349</name>
</gene>
<reference evidence="6 7" key="1">
    <citation type="journal article" date="2016" name="Genome Announc.">
        <title>Draft Genome Sequence of 'Halomonas chromatireducens' Strain AGD 8-3, a Haloalkaliphilic Chromate- and Selenite-Reducing Gammaproteobacterium.</title>
        <authorList>
            <person name="Sharko F.S."/>
            <person name="Shapovalova A.A."/>
            <person name="Tsygankova S.V."/>
            <person name="Komova A.V."/>
            <person name="Boulygina E.S."/>
            <person name="Teslyuk A.B."/>
            <person name="Gotovtsev P.M."/>
            <person name="Namsaraev Z.B."/>
            <person name="Khijniak T.V."/>
            <person name="Nedoluzhko A.V."/>
            <person name="Vasilov R.G."/>
        </authorList>
    </citation>
    <scope>NUCLEOTIDE SEQUENCE [LARGE SCALE GENOMIC DNA]</scope>
    <source>
        <strain evidence="6 7">AGD 8-3</strain>
    </source>
</reference>
<keyword evidence="5 6" id="KW-0560">Oxidoreductase</keyword>
<feature type="binding site" evidence="5">
    <location>
        <position position="59"/>
    </location>
    <ligand>
        <name>dimethylallyl diphosphate</name>
        <dbReference type="ChEBI" id="CHEBI:57623"/>
    </ligand>
</feature>
<keyword evidence="7" id="KW-1185">Reference proteome</keyword>
<feature type="binding site" evidence="5">
    <location>
        <position position="246"/>
    </location>
    <ligand>
        <name>isopentenyl diphosphate</name>
        <dbReference type="ChEBI" id="CHEBI:128769"/>
    </ligand>
</feature>
<dbReference type="NCBIfam" id="NF002188">
    <property type="entry name" value="PRK01045.1-2"/>
    <property type="match status" value="1"/>
</dbReference>
<feature type="binding site" evidence="5">
    <location>
        <position position="244"/>
    </location>
    <ligand>
        <name>(2E)-4-hydroxy-3-methylbut-2-enyl diphosphate</name>
        <dbReference type="ChEBI" id="CHEBI:128753"/>
    </ligand>
</feature>
<dbReference type="KEGG" id="hco:LOKO_03349"/>
<evidence type="ECO:0000256" key="3">
    <source>
        <dbReference type="ARBA" id="ARBA00023004"/>
    </source>
</evidence>
<feature type="binding site" evidence="5">
    <location>
        <position position="186"/>
    </location>
    <ligand>
        <name>(2E)-4-hydroxy-3-methylbut-2-enyl diphosphate</name>
        <dbReference type="ChEBI" id="CHEBI:128753"/>
    </ligand>
</feature>
<comment type="cofactor">
    <cofactor evidence="5">
        <name>[4Fe-4S] cluster</name>
        <dbReference type="ChEBI" id="CHEBI:49883"/>
    </cofactor>
    <text evidence="5">Binds 1 [4Fe-4S] cluster per subunit.</text>
</comment>
<feature type="binding site" evidence="5">
    <location>
        <position position="245"/>
    </location>
    <ligand>
        <name>(2E)-4-hydroxy-3-methylbut-2-enyl diphosphate</name>
        <dbReference type="ChEBI" id="CHEBI:128753"/>
    </ligand>
</feature>
<feature type="binding site" evidence="5">
    <location>
        <position position="245"/>
    </location>
    <ligand>
        <name>isopentenyl diphosphate</name>
        <dbReference type="ChEBI" id="CHEBI:128769"/>
    </ligand>
</feature>
<dbReference type="PANTHER" id="PTHR30426:SF0">
    <property type="entry name" value="4-HYDROXY-3-METHYLBUT-2-ENYL DIPHOSPHATE REDUCTASE"/>
    <property type="match status" value="1"/>
</dbReference>
<dbReference type="GO" id="GO:0016114">
    <property type="term" value="P:terpenoid biosynthetic process"/>
    <property type="evidence" value="ECO:0007669"/>
    <property type="project" value="UniProtKB-UniRule"/>
</dbReference>
<comment type="function">
    <text evidence="5">Catalyzes the conversion of 1-hydroxy-2-methyl-2-(E)-butenyl 4-diphosphate (HMBPP) into a mixture of isopentenyl diphosphate (IPP) and dimethylallyl diphosphate (DMAPP). Acts in the terminal step of the DOXP/MEP pathway for isoprenoid precursor biosynthesis.</text>
</comment>
<dbReference type="UniPathway" id="UPA00059">
    <property type="reaction ID" value="UER00105"/>
</dbReference>
<feature type="binding site" evidence="5">
    <location>
        <position position="92"/>
    </location>
    <ligand>
        <name>isopentenyl diphosphate</name>
        <dbReference type="ChEBI" id="CHEBI:128769"/>
    </ligand>
</feature>
<keyword evidence="1 5" id="KW-0004">4Fe-4S</keyword>
<comment type="similarity">
    <text evidence="5">Belongs to the IspH family.</text>
</comment>
<proteinExistence type="inferred from homology"/>
<reference evidence="6 7" key="2">
    <citation type="submission" date="2016-02" db="EMBL/GenBank/DDBJ databases">
        <authorList>
            <person name="Wen L."/>
            <person name="He K."/>
            <person name="Yang H."/>
        </authorList>
    </citation>
    <scope>NUCLEOTIDE SEQUENCE [LARGE SCALE GENOMIC DNA]</scope>
    <source>
        <strain evidence="6 7">AGD 8-3</strain>
    </source>
</reference>
<dbReference type="STRING" id="507626.LOKO_03349"/>
<dbReference type="GO" id="GO:0050992">
    <property type="term" value="P:dimethylallyl diphosphate biosynthetic process"/>
    <property type="evidence" value="ECO:0007669"/>
    <property type="project" value="UniProtKB-UniRule"/>
</dbReference>
<feature type="binding site" evidence="5">
    <location>
        <position position="288"/>
    </location>
    <ligand>
        <name>dimethylallyl diphosphate</name>
        <dbReference type="ChEBI" id="CHEBI:57623"/>
    </ligand>
</feature>
<dbReference type="AlphaFoldDB" id="A0A109UN50"/>
<dbReference type="CDD" id="cd13944">
    <property type="entry name" value="lytB_ispH"/>
    <property type="match status" value="1"/>
</dbReference>
<dbReference type="Gene3D" id="3.40.1010.20">
    <property type="entry name" value="4-hydroxy-3-methylbut-2-enyl diphosphate reductase, catalytic domain"/>
    <property type="match status" value="2"/>
</dbReference>
<feature type="binding site" evidence="5">
    <location>
        <position position="92"/>
    </location>
    <ligand>
        <name>dimethylallyl diphosphate</name>
        <dbReference type="ChEBI" id="CHEBI:57623"/>
    </ligand>
</feature>
<dbReference type="Proteomes" id="UP000063387">
    <property type="component" value="Chromosome"/>
</dbReference>
<feature type="binding site" evidence="5">
    <location>
        <position position="245"/>
    </location>
    <ligand>
        <name>dimethylallyl diphosphate</name>
        <dbReference type="ChEBI" id="CHEBI:57623"/>
    </ligand>
</feature>
<evidence type="ECO:0000256" key="2">
    <source>
        <dbReference type="ARBA" id="ARBA00022723"/>
    </source>
</evidence>
<evidence type="ECO:0000313" key="6">
    <source>
        <dbReference type="EMBL" id="AMD02393.1"/>
    </source>
</evidence>
<feature type="binding site" evidence="5">
    <location>
        <position position="92"/>
    </location>
    <ligand>
        <name>(2E)-4-hydroxy-3-methylbut-2-enyl diphosphate</name>
        <dbReference type="ChEBI" id="CHEBI:128753"/>
    </ligand>
</feature>
<comment type="catalytic activity">
    <reaction evidence="5">
        <text>dimethylallyl diphosphate + 2 oxidized [2Fe-2S]-[ferredoxin] + H2O = (2E)-4-hydroxy-3-methylbut-2-enyl diphosphate + 2 reduced [2Fe-2S]-[ferredoxin] + 2 H(+)</text>
        <dbReference type="Rhea" id="RHEA:24825"/>
        <dbReference type="Rhea" id="RHEA-COMP:10000"/>
        <dbReference type="Rhea" id="RHEA-COMP:10001"/>
        <dbReference type="ChEBI" id="CHEBI:15377"/>
        <dbReference type="ChEBI" id="CHEBI:15378"/>
        <dbReference type="ChEBI" id="CHEBI:33737"/>
        <dbReference type="ChEBI" id="CHEBI:33738"/>
        <dbReference type="ChEBI" id="CHEBI:57623"/>
        <dbReference type="ChEBI" id="CHEBI:128753"/>
        <dbReference type="EC" id="1.17.7.4"/>
    </reaction>
</comment>